<dbReference type="InterPro" id="IPR005121">
    <property type="entry name" value="Fdx_antiC-bd"/>
</dbReference>
<keyword evidence="9" id="KW-1185">Reference proteome</keyword>
<evidence type="ECO:0000256" key="6">
    <source>
        <dbReference type="ARBA" id="ARBA00023146"/>
    </source>
</evidence>
<evidence type="ECO:0000313" key="9">
    <source>
        <dbReference type="Proteomes" id="UP001296993"/>
    </source>
</evidence>
<dbReference type="Pfam" id="PF01409">
    <property type="entry name" value="tRNA-synt_2d"/>
    <property type="match status" value="1"/>
</dbReference>
<dbReference type="SUPFAM" id="SSF55681">
    <property type="entry name" value="Class II aaRS and biotin synthetases"/>
    <property type="match status" value="1"/>
</dbReference>
<name>A0ABS4XD60_9MICC</name>
<sequence>MNTPIYLTPDELHASLTVRDLSDPAQGAHAMQNLLHGVVDSLQQSWNCTTRTLRNPPIVSIRDNYDSLQYQGNDVTRARRYTRYLSPTTMLRSHTSAELPQALHRYKGRTGVDELLAVPGLVYRRDVVDRTHVGEPHQVDLWRIRSTPDTTPEDLHGMIATLVDAVLPGADWKTTPAVHPYTTNGQQIDVLHEGQWLELAECGQIHPEALRCAGLDPEQWSGLALGMGLDRALMLRKRIPDIRYLRAIGERAAQQMQDLSPWRPVSLLPAARRDISVVIDAGEDGETLGDAVRRALGGDSGLVESVELLSRTGRDLLPESARERLGIREGQDNALIRITIRPLERTLSSTQANELRNRIYRAVHQGPRQEII</sequence>
<evidence type="ECO:0000256" key="2">
    <source>
        <dbReference type="ARBA" id="ARBA00022598"/>
    </source>
</evidence>
<dbReference type="InterPro" id="IPR002319">
    <property type="entry name" value="Phenylalanyl-tRNA_Synthase"/>
</dbReference>
<dbReference type="Gene3D" id="3.30.70.380">
    <property type="entry name" value="Ferrodoxin-fold anticodon-binding domain"/>
    <property type="match status" value="1"/>
</dbReference>
<proteinExistence type="inferred from homology"/>
<dbReference type="GO" id="GO:0004826">
    <property type="term" value="F:phenylalanine-tRNA ligase activity"/>
    <property type="evidence" value="ECO:0007669"/>
    <property type="project" value="UniProtKB-EC"/>
</dbReference>
<protein>
    <submittedName>
        <fullName evidence="8">Phenylalanyl-tRNA synthetase alpha chain</fullName>
        <ecNumber evidence="8">6.1.1.20</ecNumber>
    </submittedName>
</protein>
<dbReference type="PROSITE" id="PS51447">
    <property type="entry name" value="FDX_ACB"/>
    <property type="match status" value="1"/>
</dbReference>
<comment type="similarity">
    <text evidence="1">Belongs to the class-II aminoacyl-tRNA synthetase family.</text>
</comment>
<dbReference type="SMART" id="SM00896">
    <property type="entry name" value="FDX-ACB"/>
    <property type="match status" value="1"/>
</dbReference>
<evidence type="ECO:0000256" key="5">
    <source>
        <dbReference type="ARBA" id="ARBA00022917"/>
    </source>
</evidence>
<evidence type="ECO:0000313" key="8">
    <source>
        <dbReference type="EMBL" id="MBP2386153.1"/>
    </source>
</evidence>
<reference evidence="8 9" key="1">
    <citation type="submission" date="2021-03" db="EMBL/GenBank/DDBJ databases">
        <title>Sequencing the genomes of 1000 actinobacteria strains.</title>
        <authorList>
            <person name="Klenk H.-P."/>
        </authorList>
    </citation>
    <scope>NUCLEOTIDE SEQUENCE [LARGE SCALE GENOMIC DNA]</scope>
    <source>
        <strain evidence="8 9">DSM 15797</strain>
    </source>
</reference>
<keyword evidence="4" id="KW-0067">ATP-binding</keyword>
<keyword evidence="3" id="KW-0547">Nucleotide-binding</keyword>
<evidence type="ECO:0000256" key="4">
    <source>
        <dbReference type="ARBA" id="ARBA00022840"/>
    </source>
</evidence>
<gene>
    <name evidence="8" type="ORF">JOF47_001664</name>
</gene>
<evidence type="ECO:0000256" key="3">
    <source>
        <dbReference type="ARBA" id="ARBA00022741"/>
    </source>
</evidence>
<comment type="caution">
    <text evidence="8">The sequence shown here is derived from an EMBL/GenBank/DDBJ whole genome shotgun (WGS) entry which is preliminary data.</text>
</comment>
<organism evidence="8 9">
    <name type="scientific">Paeniglutamicibacter kerguelensis</name>
    <dbReference type="NCBI Taxonomy" id="254788"/>
    <lineage>
        <taxon>Bacteria</taxon>
        <taxon>Bacillati</taxon>
        <taxon>Actinomycetota</taxon>
        <taxon>Actinomycetes</taxon>
        <taxon>Micrococcales</taxon>
        <taxon>Micrococcaceae</taxon>
        <taxon>Paeniglutamicibacter</taxon>
    </lineage>
</organism>
<accession>A0ABS4XD60</accession>
<keyword evidence="5" id="KW-0648">Protein biosynthesis</keyword>
<keyword evidence="6" id="KW-0030">Aminoacyl-tRNA synthetase</keyword>
<feature type="domain" description="FDX-ACB" evidence="7">
    <location>
        <begin position="266"/>
        <end position="372"/>
    </location>
</feature>
<evidence type="ECO:0000256" key="1">
    <source>
        <dbReference type="ARBA" id="ARBA00008226"/>
    </source>
</evidence>
<dbReference type="RefSeq" id="WP_209997113.1">
    <property type="nucleotide sequence ID" value="NZ_BAAAJY010000003.1"/>
</dbReference>
<dbReference type="EMBL" id="JAGIOF010000001">
    <property type="protein sequence ID" value="MBP2386153.1"/>
    <property type="molecule type" value="Genomic_DNA"/>
</dbReference>
<dbReference type="Proteomes" id="UP001296993">
    <property type="component" value="Unassembled WGS sequence"/>
</dbReference>
<dbReference type="EC" id="6.1.1.20" evidence="8"/>
<evidence type="ECO:0000259" key="7">
    <source>
        <dbReference type="PROSITE" id="PS51447"/>
    </source>
</evidence>
<dbReference type="SUPFAM" id="SSF54991">
    <property type="entry name" value="Anticodon-binding domain of PheRS"/>
    <property type="match status" value="1"/>
</dbReference>
<dbReference type="InterPro" id="IPR036690">
    <property type="entry name" value="Fdx_antiC-bd_sf"/>
</dbReference>
<keyword evidence="2 8" id="KW-0436">Ligase</keyword>
<dbReference type="InterPro" id="IPR045864">
    <property type="entry name" value="aa-tRNA-synth_II/BPL/LPL"/>
</dbReference>
<dbReference type="Gene3D" id="3.30.930.10">
    <property type="entry name" value="Bira Bifunctional Protein, Domain 2"/>
    <property type="match status" value="1"/>
</dbReference>